<dbReference type="Proteomes" id="UP001200470">
    <property type="component" value="Unassembled WGS sequence"/>
</dbReference>
<reference evidence="1 2" key="1">
    <citation type="submission" date="2020-12" db="EMBL/GenBank/DDBJ databases">
        <title>Whole genome sequences of gut porcine anaerobes.</title>
        <authorList>
            <person name="Kubasova T."/>
            <person name="Jahodarova E."/>
            <person name="Rychlik I."/>
        </authorList>
    </citation>
    <scope>NUCLEOTIDE SEQUENCE [LARGE SCALE GENOMIC DNA]</scope>
    <source>
        <strain evidence="1 2">An925</strain>
    </source>
</reference>
<dbReference type="RefSeq" id="WP_094440030.1">
    <property type="nucleotide sequence ID" value="NZ_JADYTN010000013.1"/>
</dbReference>
<sequence length="364" mass="42104">MRILLVNDYSGLHANLSQGLRSLGHEVTVVSNGNGWRNYPRDISVIRKSPSHIDGVRYLLNLWTRILPRLTGYDVVQLINPICFDLRPERLFPIYRFLRRHNGKMILGAFGEDSIWARTCIEEKPLRYSDHNFGNMVRTDAASQDLLDVWVNTPHEKLTRHIANDCDAIVACLYEYMACYQLHYPAKTHFIPLPIVRQTPPPIPSHPRLRLFIGIDRKRSAYKGTDIMLRAAQAIVERYPDRVELRTAYSVPYAEYQLMMNNSDVILDQLYSYTPSMNSLLAMSKGIVVVGGGEPENYEIIQENELRPIINVEPTEQSVFHALEQLVLHPECLPRLKRESITYVDRHHDHLKVARQYEALYQSL</sequence>
<dbReference type="SUPFAM" id="SSF53756">
    <property type="entry name" value="UDP-Glycosyltransferase/glycogen phosphorylase"/>
    <property type="match status" value="1"/>
</dbReference>
<evidence type="ECO:0000313" key="2">
    <source>
        <dbReference type="Proteomes" id="UP001200470"/>
    </source>
</evidence>
<keyword evidence="2" id="KW-1185">Reference proteome</keyword>
<name>A0ABS9CFL7_9BACT</name>
<comment type="caution">
    <text evidence="1">The sequence shown here is derived from an EMBL/GenBank/DDBJ whole genome shotgun (WGS) entry which is preliminary data.</text>
</comment>
<protein>
    <submittedName>
        <fullName evidence="1">Glycosyltransferase family 1 protein</fullName>
    </submittedName>
</protein>
<dbReference type="Gene3D" id="3.40.50.2000">
    <property type="entry name" value="Glycogen Phosphorylase B"/>
    <property type="match status" value="1"/>
</dbReference>
<organism evidence="1 2">
    <name type="scientific">Xylanibacter brevis</name>
    <dbReference type="NCBI Taxonomy" id="83231"/>
    <lineage>
        <taxon>Bacteria</taxon>
        <taxon>Pseudomonadati</taxon>
        <taxon>Bacteroidota</taxon>
        <taxon>Bacteroidia</taxon>
        <taxon>Bacteroidales</taxon>
        <taxon>Prevotellaceae</taxon>
        <taxon>Xylanibacter</taxon>
    </lineage>
</organism>
<accession>A0ABS9CFL7</accession>
<proteinExistence type="predicted"/>
<dbReference type="EMBL" id="JADYTN010000013">
    <property type="protein sequence ID" value="MCF2563844.1"/>
    <property type="molecule type" value="Genomic_DNA"/>
</dbReference>
<evidence type="ECO:0000313" key="1">
    <source>
        <dbReference type="EMBL" id="MCF2563844.1"/>
    </source>
</evidence>
<gene>
    <name evidence="1" type="ORF">I6E12_06940</name>
</gene>